<feature type="compositionally biased region" description="Basic and acidic residues" evidence="1">
    <location>
        <begin position="499"/>
        <end position="581"/>
    </location>
</feature>
<dbReference type="EMBL" id="GDHC01013094">
    <property type="protein sequence ID" value="JAQ05535.1"/>
    <property type="molecule type" value="Transcribed_RNA"/>
</dbReference>
<feature type="region of interest" description="Disordered" evidence="1">
    <location>
        <begin position="384"/>
        <end position="411"/>
    </location>
</feature>
<feature type="compositionally biased region" description="Basic and acidic residues" evidence="1">
    <location>
        <begin position="222"/>
        <end position="242"/>
    </location>
</feature>
<accession>A0A146LDF3</accession>
<feature type="region of interest" description="Disordered" evidence="1">
    <location>
        <begin position="222"/>
        <end position="322"/>
    </location>
</feature>
<feature type="compositionally biased region" description="Basic and acidic residues" evidence="1">
    <location>
        <begin position="395"/>
        <end position="411"/>
    </location>
</feature>
<feature type="compositionally biased region" description="Low complexity" evidence="1">
    <location>
        <begin position="582"/>
        <end position="603"/>
    </location>
</feature>
<dbReference type="InterPro" id="IPR031937">
    <property type="entry name" value="PNISR"/>
</dbReference>
<dbReference type="Pfam" id="PF15996">
    <property type="entry name" value="PNISR"/>
    <property type="match status" value="1"/>
</dbReference>
<feature type="compositionally biased region" description="Basic residues" evidence="1">
    <location>
        <begin position="606"/>
        <end position="626"/>
    </location>
</feature>
<reference evidence="2" key="1">
    <citation type="journal article" date="2016" name="Gigascience">
        <title>De novo construction of an expanded transcriptome assembly for the western tarnished plant bug, Lygus hesperus.</title>
        <authorList>
            <person name="Tassone E.E."/>
            <person name="Geib S.M."/>
            <person name="Hall B."/>
            <person name="Fabrick J.A."/>
            <person name="Brent C.S."/>
            <person name="Hull J.J."/>
        </authorList>
    </citation>
    <scope>NUCLEOTIDE SEQUENCE</scope>
</reference>
<feature type="compositionally biased region" description="Low complexity" evidence="1">
    <location>
        <begin position="454"/>
        <end position="467"/>
    </location>
</feature>
<feature type="compositionally biased region" description="Basic and acidic residues" evidence="1">
    <location>
        <begin position="425"/>
        <end position="441"/>
    </location>
</feature>
<evidence type="ECO:0000313" key="2">
    <source>
        <dbReference type="EMBL" id="JAQ05535.1"/>
    </source>
</evidence>
<sequence length="696" mass="78965">MWAGNNSDPQWGMNRMAFMNMPHEQVDWASLAQQWIKMKEEAPSSEKEEGGEAPMEITKEESMAPTSREHEWMASHAADASAAAWGGGGWGWDQAGAWMQWAGATPAGATPDMTAASGYTTGPGYTTLPQEHQPPVAPPAPVYPYNPPAQPPSAAVDSYTRGYWTSNPPTESVKNHHSWESSSSSRKKHATVVVPQPEPAPELDAAKRRALPAWIREGLEKMEREKQKKAEQERIQKLKKEGGLNLSPLNEEGGELTGANGDTIEALNKSKFDTDSEEDEEAAPPIKAAIESAPTPRRSRFDQSEPVSAPQLPPKPKFKSKEQILQTVMTDVRKILTQILMEVTTEEIEKAVEETHKQFKKKAPAATLRKTPALASLTGKLGLGIYESDSGSESEPEKVTNEPDSDQELRDRIDKLKNEFVRVEEDIEREATELEEKERIHLTRVNHQTHSPEDSSPSVVVVEDQVQLSREGSAASKSEKQILQKTNSEEARSNNGLEDNNRDSRSKDRRSSERKDKDRRSLERKDWRSSERKDRRSSERKDRRSSERKDRRSVERRDRRSSERKDRRSSERSKSDKRSESSRSSSSESSSSSSSSEESSSPSPRRDKKHKRHHRHHHHRKDRKSRYSQSSSSKSKSRSRSRSRSRGAHRRRRQSSRKHSHSSTRSSHHRSDRKRRRSSSSSSDSSFKYRKTSHRR</sequence>
<evidence type="ECO:0000256" key="1">
    <source>
        <dbReference type="SAM" id="MobiDB-lite"/>
    </source>
</evidence>
<feature type="region of interest" description="Disordered" evidence="1">
    <location>
        <begin position="167"/>
        <end position="207"/>
    </location>
</feature>
<name>A0A146LDF3_LYGHE</name>
<gene>
    <name evidence="2" type="primary">PNISR_0</name>
    <name evidence="2" type="ORF">g.79747</name>
</gene>
<feature type="compositionally biased region" description="Basic residues" evidence="1">
    <location>
        <begin position="635"/>
        <end position="678"/>
    </location>
</feature>
<dbReference type="PANTHER" id="PTHR31518">
    <property type="entry name" value="ARGININE/SERINE-RICH PROTEIN PNISR"/>
    <property type="match status" value="1"/>
</dbReference>
<feature type="compositionally biased region" description="Basic and acidic residues" evidence="1">
    <location>
        <begin position="477"/>
        <end position="492"/>
    </location>
</feature>
<feature type="compositionally biased region" description="Low complexity" evidence="1">
    <location>
        <begin position="283"/>
        <end position="294"/>
    </location>
</feature>
<feature type="region of interest" description="Disordered" evidence="1">
    <location>
        <begin position="425"/>
        <end position="696"/>
    </location>
</feature>
<dbReference type="AlphaFoldDB" id="A0A146LDF3"/>
<proteinExistence type="predicted"/>
<protein>
    <submittedName>
        <fullName evidence="2">Arginine/serine-rich protein PNISR</fullName>
    </submittedName>
</protein>
<organism evidence="2">
    <name type="scientific">Lygus hesperus</name>
    <name type="common">Western plant bug</name>
    <dbReference type="NCBI Taxonomy" id="30085"/>
    <lineage>
        <taxon>Eukaryota</taxon>
        <taxon>Metazoa</taxon>
        <taxon>Ecdysozoa</taxon>
        <taxon>Arthropoda</taxon>
        <taxon>Hexapoda</taxon>
        <taxon>Insecta</taxon>
        <taxon>Pterygota</taxon>
        <taxon>Neoptera</taxon>
        <taxon>Paraneoptera</taxon>
        <taxon>Hemiptera</taxon>
        <taxon>Heteroptera</taxon>
        <taxon>Panheteroptera</taxon>
        <taxon>Cimicomorpha</taxon>
        <taxon>Miridae</taxon>
        <taxon>Mirini</taxon>
        <taxon>Lygus</taxon>
    </lineage>
</organism>